<dbReference type="AlphaFoldDB" id="A0A914Z1A1"/>
<evidence type="ECO:0000313" key="2">
    <source>
        <dbReference type="Proteomes" id="UP000887577"/>
    </source>
</evidence>
<dbReference type="Pfam" id="PF26215">
    <property type="entry name" value="HTH_animal"/>
    <property type="match status" value="1"/>
</dbReference>
<sequence>MEVSYQYRTRLEKKYADLQRSSLNTQYAQAPCAGFRETENFQNLITVLGNADVTLNEQRLMALGPKFAPATRSVTANHHSLDISFQLMADSTRRIFINPKASSVTAALPPPPFPASHVQFTPPIPTIEVRLASLKTSIFKCFDKYASSTTDNLAPPLRQALISLIAKRKTNELRISTSDKGGEFVVIPTSLDQQIVRHHLSDSSLYQPTTTENYESAAKTIETKWKNLCKQRAIPSKMKTSFLTTHPTPPVLYTLIKTHKLNVTNSAQPKDYKIRPIISQCSGPTDKIGWLLTRILSPLLKFVPAHLTNTNDLIQRIKEIDMSQVGAFASFDVEGLYTNVDNPSAIDATMEMLIEHLDQINLQGFLPEDIYSLLIVILDANIFRWSNKFFKQLRGLAMGLRLAPLLAIIFLNKLELRALSTMFYKLYGRYIDDTLVLATNNNQLNLIFDNLNKAHPQIKFTREDPTAFGLPYLNTKINISSNKLQLEWYRKPTCKNHILHANSAHPNHMKDNVVKSLRKTALQICNTIKARNEAEILVNNIAKQNGYIGSRFADQRGLGRYRKHTAIFKYIN</sequence>
<reference evidence="3" key="1">
    <citation type="submission" date="2022-11" db="UniProtKB">
        <authorList>
            <consortium name="WormBaseParasite"/>
        </authorList>
    </citation>
    <scope>IDENTIFICATION</scope>
</reference>
<keyword evidence="2" id="KW-1185">Reference proteome</keyword>
<protein>
    <submittedName>
        <fullName evidence="3">Reverse transcriptase domain-containing protein</fullName>
    </submittedName>
</protein>
<organism evidence="2 3">
    <name type="scientific">Panagrolaimus superbus</name>
    <dbReference type="NCBI Taxonomy" id="310955"/>
    <lineage>
        <taxon>Eukaryota</taxon>
        <taxon>Metazoa</taxon>
        <taxon>Ecdysozoa</taxon>
        <taxon>Nematoda</taxon>
        <taxon>Chromadorea</taxon>
        <taxon>Rhabditida</taxon>
        <taxon>Tylenchina</taxon>
        <taxon>Panagrolaimomorpha</taxon>
        <taxon>Panagrolaimoidea</taxon>
        <taxon>Panagrolaimidae</taxon>
        <taxon>Panagrolaimus</taxon>
    </lineage>
</organism>
<dbReference type="Proteomes" id="UP000887577">
    <property type="component" value="Unplaced"/>
</dbReference>
<dbReference type="PANTHER" id="PTHR21301:SF10">
    <property type="entry name" value="REVERSE TRANSCRIPTASE DOMAIN-CONTAINING PROTEIN"/>
    <property type="match status" value="1"/>
</dbReference>
<dbReference type="Pfam" id="PF00078">
    <property type="entry name" value="RVT_1"/>
    <property type="match status" value="1"/>
</dbReference>
<evidence type="ECO:0000313" key="3">
    <source>
        <dbReference type="WBParaSite" id="PSU_v2.g567.t1"/>
    </source>
</evidence>
<accession>A0A914Z1A1</accession>
<proteinExistence type="predicted"/>
<dbReference type="CDD" id="cd00304">
    <property type="entry name" value="RT_like"/>
    <property type="match status" value="1"/>
</dbReference>
<feature type="domain" description="Reverse transcriptase" evidence="1">
    <location>
        <begin position="258"/>
        <end position="493"/>
    </location>
</feature>
<dbReference type="WBParaSite" id="PSU_v2.g567.t1">
    <property type="protein sequence ID" value="PSU_v2.g567.t1"/>
    <property type="gene ID" value="PSU_v2.g567"/>
</dbReference>
<name>A0A914Z1A1_9BILA</name>
<dbReference type="PROSITE" id="PS50878">
    <property type="entry name" value="RT_POL"/>
    <property type="match status" value="1"/>
</dbReference>
<dbReference type="InterPro" id="IPR000477">
    <property type="entry name" value="RT_dom"/>
</dbReference>
<dbReference type="PANTHER" id="PTHR21301">
    <property type="entry name" value="REVERSE TRANSCRIPTASE"/>
    <property type="match status" value="1"/>
</dbReference>
<evidence type="ECO:0000259" key="1">
    <source>
        <dbReference type="PROSITE" id="PS50878"/>
    </source>
</evidence>
<dbReference type="InterPro" id="IPR058912">
    <property type="entry name" value="HTH_animal"/>
</dbReference>